<organism evidence="2 3">
    <name type="scientific">Periplaneta americana</name>
    <name type="common">American cockroach</name>
    <name type="synonym">Blatta americana</name>
    <dbReference type="NCBI Taxonomy" id="6978"/>
    <lineage>
        <taxon>Eukaryota</taxon>
        <taxon>Metazoa</taxon>
        <taxon>Ecdysozoa</taxon>
        <taxon>Arthropoda</taxon>
        <taxon>Hexapoda</taxon>
        <taxon>Insecta</taxon>
        <taxon>Pterygota</taxon>
        <taxon>Neoptera</taxon>
        <taxon>Polyneoptera</taxon>
        <taxon>Dictyoptera</taxon>
        <taxon>Blattodea</taxon>
        <taxon>Blattoidea</taxon>
        <taxon>Blattidae</taxon>
        <taxon>Blattinae</taxon>
        <taxon>Periplaneta</taxon>
    </lineage>
</organism>
<evidence type="ECO:0000313" key="2">
    <source>
        <dbReference type="EMBL" id="KAJ4436738.1"/>
    </source>
</evidence>
<sequence>MTGLCEGGNEPPGSLKANILIYPRRGDLKRRQREREGERLLQQLRRVSRRRHDAPVSMATRSSQHQQVLSPSLPPTPTHPLGHIFT</sequence>
<gene>
    <name evidence="2" type="ORF">ANN_16870</name>
</gene>
<proteinExistence type="predicted"/>
<reference evidence="2 3" key="1">
    <citation type="journal article" date="2022" name="Allergy">
        <title>Genome assembly and annotation of Periplaneta americana reveal a comprehensive cockroach allergen profile.</title>
        <authorList>
            <person name="Wang L."/>
            <person name="Xiong Q."/>
            <person name="Saelim N."/>
            <person name="Wang L."/>
            <person name="Nong W."/>
            <person name="Wan A.T."/>
            <person name="Shi M."/>
            <person name="Liu X."/>
            <person name="Cao Q."/>
            <person name="Hui J.H.L."/>
            <person name="Sookrung N."/>
            <person name="Leung T.F."/>
            <person name="Tungtrongchitr A."/>
            <person name="Tsui S.K.W."/>
        </authorList>
    </citation>
    <scope>NUCLEOTIDE SEQUENCE [LARGE SCALE GENOMIC DNA]</scope>
    <source>
        <strain evidence="2">PWHHKU_190912</strain>
    </source>
</reference>
<dbReference type="EMBL" id="JAJSOF020000021">
    <property type="protein sequence ID" value="KAJ4436738.1"/>
    <property type="molecule type" value="Genomic_DNA"/>
</dbReference>
<feature type="region of interest" description="Disordered" evidence="1">
    <location>
        <begin position="47"/>
        <end position="86"/>
    </location>
</feature>
<comment type="caution">
    <text evidence="2">The sequence shown here is derived from an EMBL/GenBank/DDBJ whole genome shotgun (WGS) entry which is preliminary data.</text>
</comment>
<evidence type="ECO:0000313" key="3">
    <source>
        <dbReference type="Proteomes" id="UP001148838"/>
    </source>
</evidence>
<feature type="compositionally biased region" description="Polar residues" evidence="1">
    <location>
        <begin position="59"/>
        <end position="68"/>
    </location>
</feature>
<name>A0ABQ8SRA7_PERAM</name>
<keyword evidence="3" id="KW-1185">Reference proteome</keyword>
<accession>A0ABQ8SRA7</accession>
<dbReference type="Proteomes" id="UP001148838">
    <property type="component" value="Unassembled WGS sequence"/>
</dbReference>
<evidence type="ECO:0000256" key="1">
    <source>
        <dbReference type="SAM" id="MobiDB-lite"/>
    </source>
</evidence>
<protein>
    <submittedName>
        <fullName evidence="2">Uncharacterized protein</fullName>
    </submittedName>
</protein>